<keyword evidence="1" id="KW-0472">Membrane</keyword>
<dbReference type="AlphaFoldDB" id="A0AA39KIE1"/>
<evidence type="ECO:0000313" key="4">
    <source>
        <dbReference type="EMBL" id="KAK0162803.1"/>
    </source>
</evidence>
<name>A0AA39KIE1_MICHY</name>
<reference evidence="4" key="1">
    <citation type="journal article" date="2023" name="bioRxiv">
        <title>Scaffold-level genome assemblies of two parasitoid biocontrol wasps reveal the parthenogenesis mechanism and an associated novel virus.</title>
        <authorList>
            <person name="Inwood S."/>
            <person name="Skelly J."/>
            <person name="Guhlin J."/>
            <person name="Harrop T."/>
            <person name="Goldson S."/>
            <person name="Dearden P."/>
        </authorList>
    </citation>
    <scope>NUCLEOTIDE SEQUENCE</scope>
    <source>
        <strain evidence="4">Lincoln</strain>
        <tissue evidence="4">Whole body</tissue>
    </source>
</reference>
<accession>A0AA39KIE1</accession>
<reference evidence="4" key="2">
    <citation type="submission" date="2023-03" db="EMBL/GenBank/DDBJ databases">
        <authorList>
            <person name="Inwood S.N."/>
            <person name="Skelly J.G."/>
            <person name="Guhlin J."/>
            <person name="Harrop T.W.R."/>
            <person name="Goldson S.G."/>
            <person name="Dearden P.K."/>
        </authorList>
    </citation>
    <scope>NUCLEOTIDE SEQUENCE</scope>
    <source>
        <strain evidence="4">Lincoln</strain>
        <tissue evidence="4">Whole body</tissue>
    </source>
</reference>
<gene>
    <name evidence="4" type="ORF">PV327_006549</name>
</gene>
<keyword evidence="2" id="KW-0732">Signal</keyword>
<dbReference type="InterPro" id="IPR004302">
    <property type="entry name" value="Cellulose/chitin-bd_N"/>
</dbReference>
<protein>
    <recommendedName>
        <fullName evidence="3">Chitin-binding type-4 domain-containing protein</fullName>
    </recommendedName>
</protein>
<dbReference type="Proteomes" id="UP001168972">
    <property type="component" value="Unassembled WGS sequence"/>
</dbReference>
<evidence type="ECO:0000313" key="5">
    <source>
        <dbReference type="Proteomes" id="UP001168972"/>
    </source>
</evidence>
<comment type="caution">
    <text evidence="4">The sequence shown here is derived from an EMBL/GenBank/DDBJ whole genome shotgun (WGS) entry which is preliminary data.</text>
</comment>
<dbReference type="PANTHER" id="PTHR21113">
    <property type="entry name" value="AGAP001705-PA"/>
    <property type="match status" value="1"/>
</dbReference>
<keyword evidence="1" id="KW-0812">Transmembrane</keyword>
<dbReference type="Pfam" id="PF03067">
    <property type="entry name" value="LPMO_10"/>
    <property type="match status" value="1"/>
</dbReference>
<sequence length="331" mass="37682">MKILLIIGLFTSSLIIYVSAHGRLIEPPSRASMWRYGFDTPHDYNDHESYCGGFTRQWTRNSGKCGICGDAWDTKTPRAHETGGKYGNGIIVRKYRTGAIIPVHIQLTANHRGYFEFRTCPMANRHEEVTQECLDKYLLNMPNSTARYYPGVGNKIFETFYKLPDDLNCEQCVFQWRYIAGNNWGDCGNGTGAVGCGPQEEFRGCADIAINDNFPILPSSTKKPMKPNVLPPWRARPNNNDDDVFTDDEWSTTVIPEFFESTNSYWYLSFIIAATCLFIVIAALALLYVYYYHSGRAKQWLMARRHAARVNVQPPIAPPRHKRLSSSSLHL</sequence>
<keyword evidence="5" id="KW-1185">Reference proteome</keyword>
<evidence type="ECO:0000256" key="1">
    <source>
        <dbReference type="SAM" id="Phobius"/>
    </source>
</evidence>
<feature type="signal peptide" evidence="2">
    <location>
        <begin position="1"/>
        <end position="20"/>
    </location>
</feature>
<evidence type="ECO:0000259" key="3">
    <source>
        <dbReference type="Pfam" id="PF03067"/>
    </source>
</evidence>
<keyword evidence="1" id="KW-1133">Transmembrane helix</keyword>
<evidence type="ECO:0000256" key="2">
    <source>
        <dbReference type="SAM" id="SignalP"/>
    </source>
</evidence>
<feature type="chain" id="PRO_5041228225" description="Chitin-binding type-4 domain-containing protein" evidence="2">
    <location>
        <begin position="21"/>
        <end position="331"/>
    </location>
</feature>
<feature type="transmembrane region" description="Helical" evidence="1">
    <location>
        <begin position="265"/>
        <end position="292"/>
    </location>
</feature>
<feature type="domain" description="Chitin-binding type-4" evidence="3">
    <location>
        <begin position="21"/>
        <end position="208"/>
    </location>
</feature>
<proteinExistence type="predicted"/>
<dbReference type="PANTHER" id="PTHR21113:SF4">
    <property type="entry name" value="CHITIN-BINDING TYPE-4 DOMAIN-CONTAINING PROTEIN"/>
    <property type="match status" value="1"/>
</dbReference>
<organism evidence="4 5">
    <name type="scientific">Microctonus hyperodae</name>
    <name type="common">Parasitoid wasp</name>
    <dbReference type="NCBI Taxonomy" id="165561"/>
    <lineage>
        <taxon>Eukaryota</taxon>
        <taxon>Metazoa</taxon>
        <taxon>Ecdysozoa</taxon>
        <taxon>Arthropoda</taxon>
        <taxon>Hexapoda</taxon>
        <taxon>Insecta</taxon>
        <taxon>Pterygota</taxon>
        <taxon>Neoptera</taxon>
        <taxon>Endopterygota</taxon>
        <taxon>Hymenoptera</taxon>
        <taxon>Apocrita</taxon>
        <taxon>Ichneumonoidea</taxon>
        <taxon>Braconidae</taxon>
        <taxon>Euphorinae</taxon>
        <taxon>Microctonus</taxon>
    </lineage>
</organism>
<dbReference type="EMBL" id="JAQQBR010001833">
    <property type="protein sequence ID" value="KAK0162803.1"/>
    <property type="molecule type" value="Genomic_DNA"/>
</dbReference>